<dbReference type="FunFam" id="3.40.50.1820:FF:000103">
    <property type="entry name" value="Abhydrolase domain-containing 15"/>
    <property type="match status" value="1"/>
</dbReference>
<evidence type="ECO:0000313" key="10">
    <source>
        <dbReference type="EMBL" id="KAG9333957.1"/>
    </source>
</evidence>
<sequence>MSLARGCSFSHPRLIGGSSRITDITGITKLTLDALVLFWPASLYFSSGSQTSHWLLSGLEKWISGYHTRSVDRCTSDSPATFPMAVTGEEETVALICKPSALAKYLHKHCATFRGFATAPWWNWRASPFWQTLFGLCWPSDGAIHVHFVRDHLQLADDGVVALDWAAAGATPHKRRRTSSNSISPILLVIPNSFGKITWNVLKLCELALSLGYVPVVFNRRGHNGTPLTTPRLQPFGDPADLREAVRYVRYRRPAAVIYAASESTGSGLLLSYLGECGSSSYLAAAACLSPVLRCQAWYESAPCWPYQWALLLYQKMCLSRYKTALGETVRMDTVLSCSSLRSLEEALFCQPPEPKGALAAEGGEAGNGSGACWEEYWERNEPLRDVDEVAVPVLCVCSQDDPVRGEPNATLPFDLFHSNPHLFLLLTPGGGHCGFSELGGVATAAAGGGAGGEPSQNQGIPWSHQALLEFFCGVTDFFAAEERAKIAARRRGLRGGAGGVGGAVTGGNARGFRHRTFSTCKRLPGCSHSIHSIYCWQRSYTR</sequence>
<keyword evidence="4" id="KW-0597">Phosphoprotein</keyword>
<organism evidence="10 11">
    <name type="scientific">Albula glossodonta</name>
    <name type="common">roundjaw bonefish</name>
    <dbReference type="NCBI Taxonomy" id="121402"/>
    <lineage>
        <taxon>Eukaryota</taxon>
        <taxon>Metazoa</taxon>
        <taxon>Chordata</taxon>
        <taxon>Craniata</taxon>
        <taxon>Vertebrata</taxon>
        <taxon>Euteleostomi</taxon>
        <taxon>Actinopterygii</taxon>
        <taxon>Neopterygii</taxon>
        <taxon>Teleostei</taxon>
        <taxon>Albuliformes</taxon>
        <taxon>Albulidae</taxon>
        <taxon>Albula</taxon>
    </lineage>
</organism>
<comment type="subunit">
    <text evidence="7">Interacts with PDE3B; this interaction regulates PDE3B's stability and expression and, thereby, impacts the antilipolytic action of insulin.</text>
</comment>
<dbReference type="Proteomes" id="UP000824540">
    <property type="component" value="Unassembled WGS sequence"/>
</dbReference>
<dbReference type="GO" id="GO:0047372">
    <property type="term" value="F:monoacylglycerol lipase activity"/>
    <property type="evidence" value="ECO:0007669"/>
    <property type="project" value="TreeGrafter"/>
</dbReference>
<evidence type="ECO:0000256" key="2">
    <source>
        <dbReference type="ARBA" id="ARBA00010884"/>
    </source>
</evidence>
<proteinExistence type="inferred from homology"/>
<dbReference type="PANTHER" id="PTHR10794">
    <property type="entry name" value="ABHYDROLASE DOMAIN-CONTAINING PROTEIN"/>
    <property type="match status" value="1"/>
</dbReference>
<evidence type="ECO:0000256" key="5">
    <source>
        <dbReference type="ARBA" id="ARBA00022729"/>
    </source>
</evidence>
<gene>
    <name evidence="10" type="ORF">JZ751_009361</name>
</gene>
<dbReference type="Gene3D" id="3.40.50.1820">
    <property type="entry name" value="alpha/beta hydrolase"/>
    <property type="match status" value="1"/>
</dbReference>
<dbReference type="EMBL" id="JAFBMS010000168">
    <property type="protein sequence ID" value="KAG9333957.1"/>
    <property type="molecule type" value="Genomic_DNA"/>
</dbReference>
<reference evidence="10" key="1">
    <citation type="thesis" date="2021" institute="BYU ScholarsArchive" country="Provo, UT, USA">
        <title>Applications of and Algorithms for Genome Assembly and Genomic Analyses with an Emphasis on Marine Teleosts.</title>
        <authorList>
            <person name="Pickett B.D."/>
        </authorList>
    </citation>
    <scope>NUCLEOTIDE SEQUENCE</scope>
    <source>
        <strain evidence="10">HI-2016</strain>
    </source>
</reference>
<comment type="subcellular location">
    <subcellularLocation>
        <location evidence="1">Secreted</location>
    </subcellularLocation>
</comment>
<dbReference type="OrthoDB" id="247542at2759"/>
<dbReference type="AlphaFoldDB" id="A0A8T2NBU9"/>
<comment type="caution">
    <text evidence="10">The sequence shown here is derived from an EMBL/GenBank/DDBJ whole genome shotgun (WGS) entry which is preliminary data.</text>
</comment>
<dbReference type="PANTHER" id="PTHR10794:SF78">
    <property type="entry name" value="ABHYDROLASE DOMAIN-CONTAINING 15A"/>
    <property type="match status" value="1"/>
</dbReference>
<evidence type="ECO:0000256" key="6">
    <source>
        <dbReference type="ARBA" id="ARBA00053358"/>
    </source>
</evidence>
<dbReference type="SUPFAM" id="SSF53474">
    <property type="entry name" value="alpha/beta-Hydrolases"/>
    <property type="match status" value="1"/>
</dbReference>
<evidence type="ECO:0000256" key="1">
    <source>
        <dbReference type="ARBA" id="ARBA00004613"/>
    </source>
</evidence>
<dbReference type="GO" id="GO:0034338">
    <property type="term" value="F:short-chain carboxylesterase activity"/>
    <property type="evidence" value="ECO:0007669"/>
    <property type="project" value="TreeGrafter"/>
</dbReference>
<comment type="function">
    <text evidence="6">May regulate adipocyte lipolysis and liver lipid accumulation.</text>
</comment>
<keyword evidence="11" id="KW-1185">Reference proteome</keyword>
<evidence type="ECO:0000256" key="4">
    <source>
        <dbReference type="ARBA" id="ARBA00022553"/>
    </source>
</evidence>
<name>A0A8T2NBU9_9TELE</name>
<dbReference type="GO" id="GO:0005576">
    <property type="term" value="C:extracellular region"/>
    <property type="evidence" value="ECO:0007669"/>
    <property type="project" value="UniProtKB-SubCell"/>
</dbReference>
<dbReference type="InterPro" id="IPR050960">
    <property type="entry name" value="AB_hydrolase_4_sf"/>
</dbReference>
<accession>A0A8T2NBU9</accession>
<keyword evidence="5" id="KW-0732">Signal</keyword>
<evidence type="ECO:0000256" key="9">
    <source>
        <dbReference type="ARBA" id="ARBA00082877"/>
    </source>
</evidence>
<comment type="similarity">
    <text evidence="2">Belongs to the AB hydrolase superfamily. AB hydrolase 4 family.</text>
</comment>
<dbReference type="InterPro" id="IPR029058">
    <property type="entry name" value="AB_hydrolase_fold"/>
</dbReference>
<keyword evidence="3" id="KW-0964">Secreted</keyword>
<evidence type="ECO:0000313" key="11">
    <source>
        <dbReference type="Proteomes" id="UP000824540"/>
    </source>
</evidence>
<evidence type="ECO:0000256" key="7">
    <source>
        <dbReference type="ARBA" id="ARBA00066099"/>
    </source>
</evidence>
<protein>
    <recommendedName>
        <fullName evidence="8">Protein ABHD15</fullName>
    </recommendedName>
    <alternativeName>
        <fullName evidence="9">Alpha/beta hydrolase domain-containing protein 15</fullName>
    </alternativeName>
</protein>
<evidence type="ECO:0000256" key="8">
    <source>
        <dbReference type="ARBA" id="ARBA00072863"/>
    </source>
</evidence>
<evidence type="ECO:0000256" key="3">
    <source>
        <dbReference type="ARBA" id="ARBA00022525"/>
    </source>
</evidence>